<sequence length="214" mass="24116">MYQLIRKDILTQRKTAFIAPLFLILYFLTLGKDVPQLGGYIYCLGIGFIAYFMAMLSNFNTNEGADTEQRLLLSMPASRRNIIAAKFLMIAVWWGIAYLLSVLFTWVSGMFHLIGTVNLLSAPIAFVSLCVTFMLASFFYPFMYQFGYRVASLIGIAVFFALPSSLGFLIQSDFNLEKIQFLTAHPLSSLSIGTLFVVTISFCFSLSIVKKKNY</sequence>
<proteinExistence type="predicted"/>
<keyword evidence="1" id="KW-0472">Membrane</keyword>
<feature type="transmembrane region" description="Helical" evidence="1">
    <location>
        <begin position="150"/>
        <end position="170"/>
    </location>
</feature>
<feature type="transmembrane region" description="Helical" evidence="1">
    <location>
        <begin position="190"/>
        <end position="209"/>
    </location>
</feature>
<dbReference type="Proteomes" id="UP001597399">
    <property type="component" value="Unassembled WGS sequence"/>
</dbReference>
<feature type="transmembrane region" description="Helical" evidence="1">
    <location>
        <begin position="119"/>
        <end position="143"/>
    </location>
</feature>
<organism evidence="2 3">
    <name type="scientific">Sporolactobacillus shoreicorticis</name>
    <dbReference type="NCBI Taxonomy" id="1923877"/>
    <lineage>
        <taxon>Bacteria</taxon>
        <taxon>Bacillati</taxon>
        <taxon>Bacillota</taxon>
        <taxon>Bacilli</taxon>
        <taxon>Bacillales</taxon>
        <taxon>Sporolactobacillaceae</taxon>
        <taxon>Sporolactobacillus</taxon>
    </lineage>
</organism>
<keyword evidence="3" id="KW-1185">Reference proteome</keyword>
<protein>
    <submittedName>
        <fullName evidence="2">ABC-2 transporter permease</fullName>
    </submittedName>
</protein>
<keyword evidence="1" id="KW-1133">Transmembrane helix</keyword>
<keyword evidence="1" id="KW-0812">Transmembrane</keyword>
<comment type="caution">
    <text evidence="2">The sequence shown here is derived from an EMBL/GenBank/DDBJ whole genome shotgun (WGS) entry which is preliminary data.</text>
</comment>
<evidence type="ECO:0000313" key="2">
    <source>
        <dbReference type="EMBL" id="MFD2692780.1"/>
    </source>
</evidence>
<dbReference type="Pfam" id="PF13346">
    <property type="entry name" value="ABC2_membrane_5"/>
    <property type="match status" value="1"/>
</dbReference>
<dbReference type="EMBL" id="JBHUMQ010000010">
    <property type="protein sequence ID" value="MFD2692780.1"/>
    <property type="molecule type" value="Genomic_DNA"/>
</dbReference>
<name>A0ABW5S2S0_9BACL</name>
<gene>
    <name evidence="2" type="ORF">ACFSUE_03930</name>
</gene>
<accession>A0ABW5S2S0</accession>
<feature type="transmembrane region" description="Helical" evidence="1">
    <location>
        <begin position="37"/>
        <end position="61"/>
    </location>
</feature>
<reference evidence="3" key="1">
    <citation type="journal article" date="2019" name="Int. J. Syst. Evol. Microbiol.">
        <title>The Global Catalogue of Microorganisms (GCM) 10K type strain sequencing project: providing services to taxonomists for standard genome sequencing and annotation.</title>
        <authorList>
            <consortium name="The Broad Institute Genomics Platform"/>
            <consortium name="The Broad Institute Genome Sequencing Center for Infectious Disease"/>
            <person name="Wu L."/>
            <person name="Ma J."/>
        </authorList>
    </citation>
    <scope>NUCLEOTIDE SEQUENCE [LARGE SCALE GENOMIC DNA]</scope>
    <source>
        <strain evidence="3">TISTR 2466</strain>
    </source>
</reference>
<evidence type="ECO:0000313" key="3">
    <source>
        <dbReference type="Proteomes" id="UP001597399"/>
    </source>
</evidence>
<dbReference type="InterPro" id="IPR025699">
    <property type="entry name" value="ABC2_memb-like"/>
</dbReference>
<dbReference type="RefSeq" id="WP_253062868.1">
    <property type="nucleotide sequence ID" value="NZ_JAMXWM010000016.1"/>
</dbReference>
<feature type="transmembrane region" description="Helical" evidence="1">
    <location>
        <begin position="82"/>
        <end position="107"/>
    </location>
</feature>
<evidence type="ECO:0000256" key="1">
    <source>
        <dbReference type="SAM" id="Phobius"/>
    </source>
</evidence>
<feature type="transmembrane region" description="Helical" evidence="1">
    <location>
        <begin position="15"/>
        <end position="31"/>
    </location>
</feature>